<dbReference type="AlphaFoldDB" id="A0A834IQY3"/>
<comment type="caution">
    <text evidence="1">The sequence shown here is derived from an EMBL/GenBank/DDBJ whole genome shotgun (WGS) entry which is preliminary data.</text>
</comment>
<dbReference type="EMBL" id="JAACXV010000402">
    <property type="protein sequence ID" value="KAF7278367.1"/>
    <property type="molecule type" value="Genomic_DNA"/>
</dbReference>
<evidence type="ECO:0000313" key="1">
    <source>
        <dbReference type="EMBL" id="KAF7278367.1"/>
    </source>
</evidence>
<accession>A0A834IQY3</accession>
<keyword evidence="2" id="KW-1185">Reference proteome</keyword>
<dbReference type="Proteomes" id="UP000625711">
    <property type="component" value="Unassembled WGS sequence"/>
</dbReference>
<protein>
    <submittedName>
        <fullName evidence="1">Uncharacterized protein</fullName>
    </submittedName>
</protein>
<sequence>MQSSTASIETKKEYILNRLRELKKEVQDILELIDMKSGDSIDKTSLTLPSSKNTLAETKNKLLCNEKIELLNKPQLDELLERADDLLI</sequence>
<reference evidence="1" key="1">
    <citation type="submission" date="2020-08" db="EMBL/GenBank/DDBJ databases">
        <title>Genome sequencing and assembly of the red palm weevil Rhynchophorus ferrugineus.</title>
        <authorList>
            <person name="Dias G.B."/>
            <person name="Bergman C.M."/>
            <person name="Manee M."/>
        </authorList>
    </citation>
    <scope>NUCLEOTIDE SEQUENCE</scope>
    <source>
        <strain evidence="1">AA-2017</strain>
        <tissue evidence="1">Whole larva</tissue>
    </source>
</reference>
<name>A0A834IQY3_RHYFE</name>
<proteinExistence type="predicted"/>
<dbReference type="OrthoDB" id="10556486at2759"/>
<evidence type="ECO:0000313" key="2">
    <source>
        <dbReference type="Proteomes" id="UP000625711"/>
    </source>
</evidence>
<gene>
    <name evidence="1" type="ORF">GWI33_008499</name>
</gene>
<organism evidence="1 2">
    <name type="scientific">Rhynchophorus ferrugineus</name>
    <name type="common">Red palm weevil</name>
    <name type="synonym">Curculio ferrugineus</name>
    <dbReference type="NCBI Taxonomy" id="354439"/>
    <lineage>
        <taxon>Eukaryota</taxon>
        <taxon>Metazoa</taxon>
        <taxon>Ecdysozoa</taxon>
        <taxon>Arthropoda</taxon>
        <taxon>Hexapoda</taxon>
        <taxon>Insecta</taxon>
        <taxon>Pterygota</taxon>
        <taxon>Neoptera</taxon>
        <taxon>Endopterygota</taxon>
        <taxon>Coleoptera</taxon>
        <taxon>Polyphaga</taxon>
        <taxon>Cucujiformia</taxon>
        <taxon>Curculionidae</taxon>
        <taxon>Dryophthorinae</taxon>
        <taxon>Rhynchophorus</taxon>
    </lineage>
</organism>